<organism evidence="3 4">
    <name type="scientific">Paenibacillus oceani</name>
    <dbReference type="NCBI Taxonomy" id="2772510"/>
    <lineage>
        <taxon>Bacteria</taxon>
        <taxon>Bacillati</taxon>
        <taxon>Bacillota</taxon>
        <taxon>Bacilli</taxon>
        <taxon>Bacillales</taxon>
        <taxon>Paenibacillaceae</taxon>
        <taxon>Paenibacillus</taxon>
    </lineage>
</organism>
<evidence type="ECO:0000313" key="3">
    <source>
        <dbReference type="EMBL" id="MBD2860592.1"/>
    </source>
</evidence>
<dbReference type="EMBL" id="JACXJA010000001">
    <property type="protein sequence ID" value="MBD2860592.1"/>
    <property type="molecule type" value="Genomic_DNA"/>
</dbReference>
<dbReference type="InterPro" id="IPR054216">
    <property type="entry name" value="DUF6930"/>
</dbReference>
<dbReference type="InterPro" id="IPR055733">
    <property type="entry name" value="DUF7309"/>
</dbReference>
<evidence type="ECO:0000259" key="2">
    <source>
        <dbReference type="Pfam" id="PF23988"/>
    </source>
</evidence>
<gene>
    <name evidence="3" type="ORF">IDH45_01145</name>
</gene>
<name>A0A927C606_9BACL</name>
<protein>
    <submittedName>
        <fullName evidence="3">Uncharacterized protein</fullName>
    </submittedName>
</protein>
<dbReference type="Proteomes" id="UP000639396">
    <property type="component" value="Unassembled WGS sequence"/>
</dbReference>
<evidence type="ECO:0000313" key="4">
    <source>
        <dbReference type="Proteomes" id="UP000639396"/>
    </source>
</evidence>
<dbReference type="AlphaFoldDB" id="A0A927C606"/>
<dbReference type="Pfam" id="PF23988">
    <property type="entry name" value="DUF7309"/>
    <property type="match status" value="1"/>
</dbReference>
<feature type="domain" description="DUF6930" evidence="1">
    <location>
        <begin position="225"/>
        <end position="343"/>
    </location>
</feature>
<reference evidence="3" key="1">
    <citation type="submission" date="2020-09" db="EMBL/GenBank/DDBJ databases">
        <title>A novel bacterium of genus Paenibacillus, isolated from South China Sea.</title>
        <authorList>
            <person name="Huang H."/>
            <person name="Mo K."/>
            <person name="Hu Y."/>
        </authorList>
    </citation>
    <scope>NUCLEOTIDE SEQUENCE</scope>
    <source>
        <strain evidence="3">IB182363</strain>
    </source>
</reference>
<dbReference type="RefSeq" id="WP_190923840.1">
    <property type="nucleotide sequence ID" value="NZ_JACXJA010000001.1"/>
</dbReference>
<keyword evidence="4" id="KW-1185">Reference proteome</keyword>
<proteinExistence type="predicted"/>
<dbReference type="Pfam" id="PF22007">
    <property type="entry name" value="DUF6930"/>
    <property type="match status" value="1"/>
</dbReference>
<sequence>MNDEPIALEEWRQLFEAAIQFKKQASWEWMEDKDYFAVTDPYTGEIGYCVTLGAGGMDYGLNVYLGQTAPLFLQEIRSDFDTFKGDSKEVMFSARAIYVNFEDRTKLDKKDLSLIRELGYKFRGSNEWPQFRNYSPGFVPWSLTREEVRFLTVALEQAYEVADRFRQNDKLYFGHDEADEGIGEKRLHRVPRQTPEGIFWQDEWLPWRAEGSLIGPYTFPDELALRQCNKIKQSREVWQTDFDYAKVTIGGRGERPFYPRLCIWVDGKTSMIISAQLAEQADCREEYVRQLIELLKTMNRKPARIEVGSVKAYYALKISAEQLSIPLRFHSRLDALLDAKEAINESF</sequence>
<comment type="caution">
    <text evidence="3">The sequence shown here is derived from an EMBL/GenBank/DDBJ whole genome shotgun (WGS) entry which is preliminary data.</text>
</comment>
<feature type="domain" description="DUF7309" evidence="2">
    <location>
        <begin position="11"/>
        <end position="177"/>
    </location>
</feature>
<evidence type="ECO:0000259" key="1">
    <source>
        <dbReference type="Pfam" id="PF22007"/>
    </source>
</evidence>
<accession>A0A927C606</accession>